<dbReference type="GO" id="GO:0000270">
    <property type="term" value="P:peptidoglycan metabolic process"/>
    <property type="evidence" value="ECO:0007669"/>
    <property type="project" value="TreeGrafter"/>
</dbReference>
<evidence type="ECO:0000313" key="4">
    <source>
        <dbReference type="Proteomes" id="UP000215145"/>
    </source>
</evidence>
<dbReference type="Proteomes" id="UP000215145">
    <property type="component" value="Unassembled WGS sequence"/>
</dbReference>
<feature type="transmembrane region" description="Helical" evidence="1">
    <location>
        <begin position="36"/>
        <end position="56"/>
    </location>
</feature>
<feature type="transmembrane region" description="Helical" evidence="1">
    <location>
        <begin position="7"/>
        <end position="30"/>
    </location>
</feature>
<sequence length="251" mass="27601">MIYFIKAVYSFILPPGLFLLLLTAASWRMWRKDRKWAALPIGSLLLLYLLSSSWFSDMLMRGLEQRYDQSAVNELRGDVIVVLGAGAVPDSPDLGGIGNMSGSAEARLLAAARLSRTTGLPVLFSGGQVFPDSGNEANIAGRQLRELGFAADQILLENKSLNTEQNALLTRELMEKEGLKQPILLTSAFHLPRAMEQFKRAGLEPQPFPVDYSASLKPRWYWSKLLPTGSALSLSTTALKEYLGLAALKLS</sequence>
<keyword evidence="1" id="KW-0812">Transmembrane</keyword>
<dbReference type="InterPro" id="IPR003848">
    <property type="entry name" value="DUF218"/>
</dbReference>
<evidence type="ECO:0000256" key="1">
    <source>
        <dbReference type="SAM" id="Phobius"/>
    </source>
</evidence>
<feature type="domain" description="DUF218" evidence="2">
    <location>
        <begin position="78"/>
        <end position="244"/>
    </location>
</feature>
<reference evidence="3 4" key="1">
    <citation type="submission" date="2017-07" db="EMBL/GenBank/DDBJ databases">
        <title>Paenibacillus herberti R33 genome sequencing and assembly.</title>
        <authorList>
            <person name="Su W."/>
        </authorList>
    </citation>
    <scope>NUCLEOTIDE SEQUENCE [LARGE SCALE GENOMIC DNA]</scope>
    <source>
        <strain evidence="3 4">R33</strain>
    </source>
</reference>
<evidence type="ECO:0000313" key="3">
    <source>
        <dbReference type="EMBL" id="OXM15498.1"/>
    </source>
</evidence>
<dbReference type="PANTHER" id="PTHR30336">
    <property type="entry name" value="INNER MEMBRANE PROTEIN, PROBABLE PERMEASE"/>
    <property type="match status" value="1"/>
</dbReference>
<dbReference type="CDD" id="cd06259">
    <property type="entry name" value="YdcF-like"/>
    <property type="match status" value="1"/>
</dbReference>
<keyword evidence="4" id="KW-1185">Reference proteome</keyword>
<dbReference type="InterPro" id="IPR014729">
    <property type="entry name" value="Rossmann-like_a/b/a_fold"/>
</dbReference>
<protein>
    <recommendedName>
        <fullName evidence="2">DUF218 domain-containing protein</fullName>
    </recommendedName>
</protein>
<gene>
    <name evidence="3" type="ORF">CGZ75_01800</name>
</gene>
<dbReference type="GO" id="GO:0043164">
    <property type="term" value="P:Gram-negative-bacterium-type cell wall biogenesis"/>
    <property type="evidence" value="ECO:0007669"/>
    <property type="project" value="TreeGrafter"/>
</dbReference>
<accession>A0A229P065</accession>
<dbReference type="Gene3D" id="3.40.50.620">
    <property type="entry name" value="HUPs"/>
    <property type="match status" value="1"/>
</dbReference>
<proteinExistence type="predicted"/>
<name>A0A229P065_9BACL</name>
<evidence type="ECO:0000259" key="2">
    <source>
        <dbReference type="Pfam" id="PF02698"/>
    </source>
</evidence>
<organism evidence="3 4">
    <name type="scientific">Paenibacillus herberti</name>
    <dbReference type="NCBI Taxonomy" id="1619309"/>
    <lineage>
        <taxon>Bacteria</taxon>
        <taxon>Bacillati</taxon>
        <taxon>Bacillota</taxon>
        <taxon>Bacilli</taxon>
        <taxon>Bacillales</taxon>
        <taxon>Paenibacillaceae</taxon>
        <taxon>Paenibacillus</taxon>
    </lineage>
</organism>
<comment type="caution">
    <text evidence="3">The sequence shown here is derived from an EMBL/GenBank/DDBJ whole genome shotgun (WGS) entry which is preliminary data.</text>
</comment>
<dbReference type="Pfam" id="PF02698">
    <property type="entry name" value="DUF218"/>
    <property type="match status" value="1"/>
</dbReference>
<dbReference type="OrthoDB" id="9782395at2"/>
<keyword evidence="1" id="KW-1133">Transmembrane helix</keyword>
<keyword evidence="1" id="KW-0472">Membrane</keyword>
<dbReference type="PANTHER" id="PTHR30336:SF4">
    <property type="entry name" value="ENVELOPE BIOGENESIS FACTOR ELYC"/>
    <property type="match status" value="1"/>
</dbReference>
<dbReference type="InterPro" id="IPR051599">
    <property type="entry name" value="Cell_Envelope_Assoc"/>
</dbReference>
<dbReference type="EMBL" id="NMUQ01000001">
    <property type="protein sequence ID" value="OXM15498.1"/>
    <property type="molecule type" value="Genomic_DNA"/>
</dbReference>
<dbReference type="AlphaFoldDB" id="A0A229P065"/>
<dbReference type="RefSeq" id="WP_089522594.1">
    <property type="nucleotide sequence ID" value="NZ_NMUQ01000001.1"/>
</dbReference>
<dbReference type="GO" id="GO:0005886">
    <property type="term" value="C:plasma membrane"/>
    <property type="evidence" value="ECO:0007669"/>
    <property type="project" value="TreeGrafter"/>
</dbReference>